<comment type="caution">
    <text evidence="1">The sequence shown here is derived from an EMBL/GenBank/DDBJ whole genome shotgun (WGS) entry which is preliminary data.</text>
</comment>
<keyword evidence="2" id="KW-1185">Reference proteome</keyword>
<name>A0A8H4AKQ7_GIGMA</name>
<accession>A0A8H4AKQ7</accession>
<reference evidence="1 2" key="1">
    <citation type="journal article" date="2019" name="Environ. Microbiol.">
        <title>At the nexus of three kingdoms: the genome of the mycorrhizal fungus Gigaspora margarita provides insights into plant, endobacterial and fungal interactions.</title>
        <authorList>
            <person name="Venice F."/>
            <person name="Ghignone S."/>
            <person name="Salvioli di Fossalunga A."/>
            <person name="Amselem J."/>
            <person name="Novero M."/>
            <person name="Xianan X."/>
            <person name="Sedzielewska Toro K."/>
            <person name="Morin E."/>
            <person name="Lipzen A."/>
            <person name="Grigoriev I.V."/>
            <person name="Henrissat B."/>
            <person name="Martin F.M."/>
            <person name="Bonfante P."/>
        </authorList>
    </citation>
    <scope>NUCLEOTIDE SEQUENCE [LARGE SCALE GENOMIC DNA]</scope>
    <source>
        <strain evidence="1 2">BEG34</strain>
    </source>
</reference>
<dbReference type="OrthoDB" id="2446250at2759"/>
<dbReference type="AlphaFoldDB" id="A0A8H4AKQ7"/>
<proteinExistence type="predicted"/>
<evidence type="ECO:0000313" key="2">
    <source>
        <dbReference type="Proteomes" id="UP000439903"/>
    </source>
</evidence>
<dbReference type="Proteomes" id="UP000439903">
    <property type="component" value="Unassembled WGS sequence"/>
</dbReference>
<gene>
    <name evidence="1" type="ORF">F8M41_018919</name>
</gene>
<evidence type="ECO:0000313" key="1">
    <source>
        <dbReference type="EMBL" id="KAF0507778.1"/>
    </source>
</evidence>
<dbReference type="EMBL" id="WTPW01000476">
    <property type="protein sequence ID" value="KAF0507778.1"/>
    <property type="molecule type" value="Genomic_DNA"/>
</dbReference>
<sequence>MSTYSSNIENEESDFANIVYNYDWSSTLLGPMESWDISLKNAVNLCLKSTFPIAIAIFPCWIIVHNKAWKQVLKGKHPHVIGKQSKEIFPEAYEIFTSGYENVRITGKGTFKTDQLLELQRDGYAEEAYFSYSYNPIFKSDNSVCAIFILAQETTQNVLNTRRLKTLDELSRRISEAKSLENTCNVITKVLSDNNADIPYALIYFIEHKLNTAFESLIARLIATTFDYDDEKGWLFPDYIPESPKIIDLAKDVNKCYNTNPELNFLECDSWPIHSLMKKGDHIKVLLKDGSQAVLLFTTISLGESQDLSAILICGINRRRKLDEKYMEFLKIN</sequence>
<organism evidence="1 2">
    <name type="scientific">Gigaspora margarita</name>
    <dbReference type="NCBI Taxonomy" id="4874"/>
    <lineage>
        <taxon>Eukaryota</taxon>
        <taxon>Fungi</taxon>
        <taxon>Fungi incertae sedis</taxon>
        <taxon>Mucoromycota</taxon>
        <taxon>Glomeromycotina</taxon>
        <taxon>Glomeromycetes</taxon>
        <taxon>Diversisporales</taxon>
        <taxon>Gigasporaceae</taxon>
        <taxon>Gigaspora</taxon>
    </lineage>
</organism>
<protein>
    <submittedName>
        <fullName evidence="1">PAS domain S-box protein</fullName>
    </submittedName>
</protein>
<dbReference type="Gene3D" id="3.30.450.20">
    <property type="entry name" value="PAS domain"/>
    <property type="match status" value="1"/>
</dbReference>